<dbReference type="Pfam" id="PF01208">
    <property type="entry name" value="URO-D"/>
    <property type="match status" value="1"/>
</dbReference>
<name>A0A851G9M1_9BACT</name>
<evidence type="ECO:0000259" key="1">
    <source>
        <dbReference type="Pfam" id="PF01208"/>
    </source>
</evidence>
<dbReference type="GO" id="GO:0004853">
    <property type="term" value="F:uroporphyrinogen decarboxylase activity"/>
    <property type="evidence" value="ECO:0007669"/>
    <property type="project" value="InterPro"/>
</dbReference>
<sequence>MTDRERYLATMRYQSVDKPFVTEWGYWPETIERWVEEGAPADLHWNSSDDNTTDAYFGHDSYRTYLPVCLDLFPAFEVQQLEDRGETELVQQYDGVQVVQSKRMGSIPHPERFVLTDQESWEKHYKPKFDPEIPGRVADNCMEVYQQWIDNGKQSPLVVGPTSMFGWLRNWMGFEEAVMLKYEDPDLLEEIVTTIADCAIATLGKLFEMGIKPDILYFWEDICFNSGPMIDPDSAREFLLPHYKRITDFCKQHGMDLFALDSDGRLDHLIPVWLEGGINIIYPVEIGTCGSDVLELRKTFGKDLRMMGGFDKRILAKGKEEIDAEVERLAPLIKEGGYVAFCDHHVPPDVPLENYRYFIDAVRSI</sequence>
<accession>A0A851G9M1</accession>
<dbReference type="RefSeq" id="WP_178930660.1">
    <property type="nucleotide sequence ID" value="NZ_JACBAZ010000001.1"/>
</dbReference>
<dbReference type="PANTHER" id="PTHR47099">
    <property type="entry name" value="METHYLCOBAMIDE:COM METHYLTRANSFERASE MTBA"/>
    <property type="match status" value="1"/>
</dbReference>
<dbReference type="InterPro" id="IPR052024">
    <property type="entry name" value="Methanogen_methyltrans"/>
</dbReference>
<comment type="caution">
    <text evidence="2">The sequence shown here is derived from an EMBL/GenBank/DDBJ whole genome shotgun (WGS) entry which is preliminary data.</text>
</comment>
<protein>
    <recommendedName>
        <fullName evidence="1">Uroporphyrinogen decarboxylase (URO-D) domain-containing protein</fullName>
    </recommendedName>
</protein>
<dbReference type="InterPro" id="IPR000257">
    <property type="entry name" value="Uroporphyrinogen_deCOase"/>
</dbReference>
<reference evidence="2 3" key="1">
    <citation type="submission" date="2020-07" db="EMBL/GenBank/DDBJ databases">
        <title>Roseicoccus Jingziensis gen. nov., sp. nov., isolated from coastal seawater.</title>
        <authorList>
            <person name="Feng X."/>
        </authorList>
    </citation>
    <scope>NUCLEOTIDE SEQUENCE [LARGE SCALE GENOMIC DNA]</scope>
    <source>
        <strain evidence="2 3">N1E253</strain>
    </source>
</reference>
<evidence type="ECO:0000313" key="2">
    <source>
        <dbReference type="EMBL" id="NWK54116.1"/>
    </source>
</evidence>
<dbReference type="EMBL" id="JACBAZ010000001">
    <property type="protein sequence ID" value="NWK54116.1"/>
    <property type="molecule type" value="Genomic_DNA"/>
</dbReference>
<dbReference type="Proteomes" id="UP000557872">
    <property type="component" value="Unassembled WGS sequence"/>
</dbReference>
<dbReference type="InterPro" id="IPR038071">
    <property type="entry name" value="UROD/MetE-like_sf"/>
</dbReference>
<gene>
    <name evidence="2" type="ORF">HW115_00715</name>
</gene>
<proteinExistence type="predicted"/>
<feature type="domain" description="Uroporphyrinogen decarboxylase (URO-D)" evidence="1">
    <location>
        <begin position="152"/>
        <end position="364"/>
    </location>
</feature>
<keyword evidence="3" id="KW-1185">Reference proteome</keyword>
<evidence type="ECO:0000313" key="3">
    <source>
        <dbReference type="Proteomes" id="UP000557872"/>
    </source>
</evidence>
<dbReference type="SUPFAM" id="SSF51726">
    <property type="entry name" value="UROD/MetE-like"/>
    <property type="match status" value="1"/>
</dbReference>
<dbReference type="GO" id="GO:0006779">
    <property type="term" value="P:porphyrin-containing compound biosynthetic process"/>
    <property type="evidence" value="ECO:0007669"/>
    <property type="project" value="InterPro"/>
</dbReference>
<dbReference type="Gene3D" id="3.20.20.210">
    <property type="match status" value="1"/>
</dbReference>
<dbReference type="AlphaFoldDB" id="A0A851G9M1"/>
<dbReference type="PANTHER" id="PTHR47099:SF1">
    <property type="entry name" value="METHYLCOBAMIDE:COM METHYLTRANSFERASE MTBA"/>
    <property type="match status" value="1"/>
</dbReference>
<organism evidence="2 3">
    <name type="scientific">Oceaniferula marina</name>
    <dbReference type="NCBI Taxonomy" id="2748318"/>
    <lineage>
        <taxon>Bacteria</taxon>
        <taxon>Pseudomonadati</taxon>
        <taxon>Verrucomicrobiota</taxon>
        <taxon>Verrucomicrobiia</taxon>
        <taxon>Verrucomicrobiales</taxon>
        <taxon>Verrucomicrobiaceae</taxon>
        <taxon>Oceaniferula</taxon>
    </lineage>
</organism>